<sequence>MPDAVRIRLRRTALAAVAAAALVAAPLAAAPALAAASITVTNAQGQATADPDYATEMTISGSGFQSIPKGFGGVYVLFGWVENPSSGSWRPSNGGQTGSDYRYVPDSESKDNQGFQRFVSFPGSDTEAAAQAIMSADGSFTVDMVIPGATFTSLDRNGEPSEVDCREETCGIITIGAHGVKNANNETFTPIRFAAPGSGEAAGGAAAPAPVAAAPGEVRVGTRPQTAEAGSALAFTGKGFTPGEQVVAVLDDGVAAVGPLTAGAGGEVAGVLSLPSDLRAGTHLLTLEGAASGAVASADVTTTAAEGLVTATPAATEEQWPYLVLALAILVAAALVVTSVVTAIVRAVKRRRRRTATDVSAAAAAASTAVLPDPPVIGSRDADPTVPFEVLTTGGDRS</sequence>
<gene>
    <name evidence="4" type="ORF">ET445_05465</name>
</gene>
<reference evidence="4 5" key="1">
    <citation type="submission" date="2019-01" db="EMBL/GenBank/DDBJ databases">
        <title>Genome sequencing of strain FW100M-8.</title>
        <authorList>
            <person name="Heo J."/>
            <person name="Kim S.-J."/>
            <person name="Kim J.-S."/>
            <person name="Hong S.-B."/>
            <person name="Kwon S.-W."/>
        </authorList>
    </citation>
    <scope>NUCLEOTIDE SEQUENCE [LARGE SCALE GENOMIC DNA]</scope>
    <source>
        <strain evidence="4 5">FW100M-8</strain>
    </source>
</reference>
<dbReference type="Gene3D" id="2.60.40.230">
    <property type="entry name" value="Neocarzinostatin-like"/>
    <property type="match status" value="1"/>
</dbReference>
<feature type="transmembrane region" description="Helical" evidence="2">
    <location>
        <begin position="320"/>
        <end position="345"/>
    </location>
</feature>
<evidence type="ECO:0000313" key="4">
    <source>
        <dbReference type="EMBL" id="QAY72870.1"/>
    </source>
</evidence>
<protein>
    <recommendedName>
        <fullName evidence="6">IPT/TIG domain-containing protein</fullName>
    </recommendedName>
</protein>
<dbReference type="AlphaFoldDB" id="A0A4P6F9M4"/>
<dbReference type="RefSeq" id="WP_129189574.1">
    <property type="nucleotide sequence ID" value="NZ_CP035491.1"/>
</dbReference>
<dbReference type="PROSITE" id="PS51318">
    <property type="entry name" value="TAT"/>
    <property type="match status" value="1"/>
</dbReference>
<keyword evidence="2" id="KW-0812">Transmembrane</keyword>
<proteinExistence type="predicted"/>
<organism evidence="4 5">
    <name type="scientific">Agromyces protaetiae</name>
    <dbReference type="NCBI Taxonomy" id="2509455"/>
    <lineage>
        <taxon>Bacteria</taxon>
        <taxon>Bacillati</taxon>
        <taxon>Actinomycetota</taxon>
        <taxon>Actinomycetes</taxon>
        <taxon>Micrococcales</taxon>
        <taxon>Microbacteriaceae</taxon>
        <taxon>Agromyces</taxon>
    </lineage>
</organism>
<evidence type="ECO:0000313" key="5">
    <source>
        <dbReference type="Proteomes" id="UP000291259"/>
    </source>
</evidence>
<keyword evidence="3" id="KW-0732">Signal</keyword>
<feature type="region of interest" description="Disordered" evidence="1">
    <location>
        <begin position="374"/>
        <end position="398"/>
    </location>
</feature>
<dbReference type="OrthoDB" id="4775562at2"/>
<keyword evidence="5" id="KW-1185">Reference proteome</keyword>
<feature type="signal peptide" evidence="3">
    <location>
        <begin position="1"/>
        <end position="34"/>
    </location>
</feature>
<accession>A0A4P6F9M4</accession>
<name>A0A4P6F9M4_9MICO</name>
<feature type="chain" id="PRO_5020792318" description="IPT/TIG domain-containing protein" evidence="3">
    <location>
        <begin position="35"/>
        <end position="398"/>
    </location>
</feature>
<keyword evidence="2" id="KW-1133">Transmembrane helix</keyword>
<keyword evidence="2" id="KW-0472">Membrane</keyword>
<dbReference type="InterPro" id="IPR006311">
    <property type="entry name" value="TAT_signal"/>
</dbReference>
<evidence type="ECO:0000256" key="2">
    <source>
        <dbReference type="SAM" id="Phobius"/>
    </source>
</evidence>
<evidence type="ECO:0000256" key="1">
    <source>
        <dbReference type="SAM" id="MobiDB-lite"/>
    </source>
</evidence>
<evidence type="ECO:0008006" key="6">
    <source>
        <dbReference type="Google" id="ProtNLM"/>
    </source>
</evidence>
<dbReference type="EMBL" id="CP035491">
    <property type="protein sequence ID" value="QAY72870.1"/>
    <property type="molecule type" value="Genomic_DNA"/>
</dbReference>
<dbReference type="Proteomes" id="UP000291259">
    <property type="component" value="Chromosome"/>
</dbReference>
<evidence type="ECO:0000256" key="3">
    <source>
        <dbReference type="SAM" id="SignalP"/>
    </source>
</evidence>
<dbReference type="KEGG" id="agf:ET445_05465"/>